<feature type="transmembrane region" description="Helical" evidence="1">
    <location>
        <begin position="113"/>
        <end position="136"/>
    </location>
</feature>
<keyword evidence="1" id="KW-0472">Membrane</keyword>
<name>T2G780_MEGG1</name>
<reference evidence="2 3" key="1">
    <citation type="journal article" date="2013" name="J. Bacteriol.">
        <title>Roles of HynAB and Ech, the only two hydrogenases found in the model sulfate reducer Desulfovibrio gigas.</title>
        <authorList>
            <person name="Morais-Silva F.O."/>
            <person name="Santos C.I."/>
            <person name="Rodrigues R."/>
            <person name="Pereira I.A."/>
            <person name="Rodrigues-Pousada C."/>
        </authorList>
    </citation>
    <scope>NUCLEOTIDE SEQUENCE [LARGE SCALE GENOMIC DNA]</scope>
    <source>
        <strain evidence="3">ATCC 19364 / DSM 1382 / NCIMB 9332 / VKM B-1759</strain>
    </source>
</reference>
<dbReference type="STRING" id="1121448.DGI_0547"/>
<sequence length="137" mass="14581">MSDIKTPQEQITYANMLYYGNIAGLALMVLTFALYVTGILEPHVPLQKLMHLWSGTAGTYLHEGNVPHGWGWTALLGTGDFVNFLGIALLAGMTIVAYIPLVPAFLKKGEKIMALIALGEVLVLIFAASGIVGGGAH</sequence>
<accession>T2G780</accession>
<dbReference type="KEGG" id="dgg:DGI_0547"/>
<proteinExistence type="predicted"/>
<gene>
    <name evidence="2" type="ORF">DGI_0547</name>
</gene>
<organism evidence="2 3">
    <name type="scientific">Megalodesulfovibrio gigas (strain ATCC 19364 / DSM 1382 / NCIMB 9332 / VKM B-1759)</name>
    <name type="common">Desulfovibrio gigas</name>
    <dbReference type="NCBI Taxonomy" id="1121448"/>
    <lineage>
        <taxon>Bacteria</taxon>
        <taxon>Pseudomonadati</taxon>
        <taxon>Thermodesulfobacteriota</taxon>
        <taxon>Desulfovibrionia</taxon>
        <taxon>Desulfovibrionales</taxon>
        <taxon>Desulfovibrionaceae</taxon>
        <taxon>Megalodesulfovibrio</taxon>
    </lineage>
</organism>
<keyword evidence="3" id="KW-1185">Reference proteome</keyword>
<dbReference type="AlphaFoldDB" id="T2G780"/>
<dbReference type="HOGENOM" id="CLU_151167_0_0_7"/>
<dbReference type="Proteomes" id="UP000016587">
    <property type="component" value="Chromosome"/>
</dbReference>
<evidence type="ECO:0000256" key="1">
    <source>
        <dbReference type="SAM" id="Phobius"/>
    </source>
</evidence>
<reference evidence="3" key="2">
    <citation type="submission" date="2013-07" db="EMBL/GenBank/DDBJ databases">
        <authorList>
            <person name="Morais-Silva F.O."/>
            <person name="Rezende A.M."/>
            <person name="Pimentel C."/>
            <person name="Resende D.M."/>
            <person name="Santos C.I."/>
            <person name="Clemente C."/>
            <person name="de Oliveira L.M."/>
            <person name="da Silva S.M."/>
            <person name="Costa D.A."/>
            <person name="Varela-Raposo A."/>
            <person name="Horacio E.C.A."/>
            <person name="Matos M."/>
            <person name="Flores O."/>
            <person name="Ruiz J.C."/>
            <person name="Rodrigues-Pousada C."/>
        </authorList>
    </citation>
    <scope>NUCLEOTIDE SEQUENCE [LARGE SCALE GENOMIC DNA]</scope>
    <source>
        <strain evidence="3">ATCC 19364 / DSM 1382 / NCIMB 9332 / VKM B-1759</strain>
    </source>
</reference>
<feature type="transmembrane region" description="Helical" evidence="1">
    <location>
        <begin position="81"/>
        <end position="101"/>
    </location>
</feature>
<evidence type="ECO:0000313" key="3">
    <source>
        <dbReference type="Proteomes" id="UP000016587"/>
    </source>
</evidence>
<dbReference type="EMBL" id="CP006585">
    <property type="protein sequence ID" value="AGW12455.1"/>
    <property type="molecule type" value="Genomic_DNA"/>
</dbReference>
<feature type="transmembrane region" description="Helical" evidence="1">
    <location>
        <begin position="16"/>
        <end position="40"/>
    </location>
</feature>
<evidence type="ECO:0000313" key="2">
    <source>
        <dbReference type="EMBL" id="AGW12455.1"/>
    </source>
</evidence>
<dbReference type="PATRIC" id="fig|1121448.10.peg.542"/>
<dbReference type="OrthoDB" id="9791302at2"/>
<dbReference type="RefSeq" id="WP_021759106.1">
    <property type="nucleotide sequence ID" value="NC_022444.1"/>
</dbReference>
<protein>
    <recommendedName>
        <fullName evidence="4">DUF1634 domain-containing protein</fullName>
    </recommendedName>
</protein>
<evidence type="ECO:0008006" key="4">
    <source>
        <dbReference type="Google" id="ProtNLM"/>
    </source>
</evidence>
<keyword evidence="1" id="KW-0812">Transmembrane</keyword>
<keyword evidence="1" id="KW-1133">Transmembrane helix</keyword>
<dbReference type="eggNOG" id="ENOG5032U1K">
    <property type="taxonomic scope" value="Bacteria"/>
</dbReference>